<feature type="compositionally biased region" description="Basic and acidic residues" evidence="1">
    <location>
        <begin position="194"/>
        <end position="204"/>
    </location>
</feature>
<evidence type="ECO:0000313" key="2">
    <source>
        <dbReference type="EMBL" id="SDX98237.1"/>
    </source>
</evidence>
<evidence type="ECO:0000256" key="1">
    <source>
        <dbReference type="SAM" id="MobiDB-lite"/>
    </source>
</evidence>
<reference evidence="3" key="1">
    <citation type="submission" date="2016-10" db="EMBL/GenBank/DDBJ databases">
        <authorList>
            <person name="Varghese N."/>
            <person name="Submissions S."/>
        </authorList>
    </citation>
    <scope>NUCLEOTIDE SEQUENCE [LARGE SCALE GENOMIC DNA]</scope>
    <source>
        <strain evidence="3">DSM 45422</strain>
    </source>
</reference>
<dbReference type="EMBL" id="FNOT01000004">
    <property type="protein sequence ID" value="SDX98237.1"/>
    <property type="molecule type" value="Genomic_DNA"/>
</dbReference>
<evidence type="ECO:0000313" key="3">
    <source>
        <dbReference type="Proteomes" id="UP000198921"/>
    </source>
</evidence>
<dbReference type="AlphaFoldDB" id="A0A1H3G5C4"/>
<keyword evidence="3" id="KW-1185">Reference proteome</keyword>
<name>A0A1H3G5C4_9ACTN</name>
<dbReference type="RefSeq" id="WP_091153743.1">
    <property type="nucleotide sequence ID" value="NZ_FNOT01000004.1"/>
</dbReference>
<organism evidence="2 3">
    <name type="scientific">Geodermatophilus africanus</name>
    <dbReference type="NCBI Taxonomy" id="1137993"/>
    <lineage>
        <taxon>Bacteria</taxon>
        <taxon>Bacillati</taxon>
        <taxon>Actinomycetota</taxon>
        <taxon>Actinomycetes</taxon>
        <taxon>Geodermatophilales</taxon>
        <taxon>Geodermatophilaceae</taxon>
        <taxon>Geodermatophilus</taxon>
    </lineage>
</organism>
<dbReference type="OrthoDB" id="3251267at2"/>
<accession>A0A1H3G5C4</accession>
<proteinExistence type="predicted"/>
<gene>
    <name evidence="2" type="ORF">SAMN05660209_01734</name>
</gene>
<feature type="region of interest" description="Disordered" evidence="1">
    <location>
        <begin position="137"/>
        <end position="160"/>
    </location>
</feature>
<protein>
    <submittedName>
        <fullName evidence="2">CRISPR-associated protein Csb3</fullName>
    </submittedName>
</protein>
<sequence>MTAEAQTELAPTKHDVLFTHAVLWGAASIAATVHKGVRLGWTRGLSPTAIVYGIAPNELAAAVRQRALRSIEPSHWIQTAQPHDRTRALFSPRIKALPDAAAWTAMRLVREEQVDRLAGQRATLDLRLLSALGEPSWWHHNRGKPRQDDSASRLEMQPRNQGSEFVGTLLRKLAAAVAARSEAEVAAGLTGVTRTDEAGKDEPGSRSAGNLRPPGPTDNALAWVAMWGLASVPVAHQIHTPSHTAAYLASSRNTQVHEDRKADHVVVPLWTDRWTVGRLRGVLASRALTGRGHAALFDNVGCAKAQHDEVWLLQQGVRALVLLPVGTFGSGSAPERRVLPGRVARLGVTLGPPSS</sequence>
<feature type="region of interest" description="Disordered" evidence="1">
    <location>
        <begin position="190"/>
        <end position="215"/>
    </location>
</feature>
<dbReference type="Proteomes" id="UP000198921">
    <property type="component" value="Unassembled WGS sequence"/>
</dbReference>